<dbReference type="RefSeq" id="WP_268249262.1">
    <property type="nucleotide sequence ID" value="NZ_BMYU01000001.1"/>
</dbReference>
<organism evidence="2 3">
    <name type="scientific">Undibacterium squillarum</name>
    <dbReference type="NCBI Taxonomy" id="1131567"/>
    <lineage>
        <taxon>Bacteria</taxon>
        <taxon>Pseudomonadati</taxon>
        <taxon>Pseudomonadota</taxon>
        <taxon>Betaproteobacteria</taxon>
        <taxon>Burkholderiales</taxon>
        <taxon>Oxalobacteraceae</taxon>
        <taxon>Undibacterium</taxon>
    </lineage>
</organism>
<dbReference type="Proteomes" id="UP000653343">
    <property type="component" value="Unassembled WGS sequence"/>
</dbReference>
<proteinExistence type="predicted"/>
<reference evidence="3" key="1">
    <citation type="journal article" date="2019" name="Int. J. Syst. Evol. Microbiol.">
        <title>The Global Catalogue of Microorganisms (GCM) 10K type strain sequencing project: providing services to taxonomists for standard genome sequencing and annotation.</title>
        <authorList>
            <consortium name="The Broad Institute Genomics Platform"/>
            <consortium name="The Broad Institute Genome Sequencing Center for Infectious Disease"/>
            <person name="Wu L."/>
            <person name="Ma J."/>
        </authorList>
    </citation>
    <scope>NUCLEOTIDE SEQUENCE [LARGE SCALE GENOMIC DNA]</scope>
    <source>
        <strain evidence="3">KCTC 23917</strain>
    </source>
</reference>
<evidence type="ECO:0000256" key="1">
    <source>
        <dbReference type="SAM" id="MobiDB-lite"/>
    </source>
</evidence>
<sequence length="298" mass="32156">MATSGFTQSQVFEQPATVLRQLSEQGLQQYQSVLQWHWETSLRMLQEFSQLGQFWLGSHSLHDAISNQQQQISDFFRFFQTEQHNWDSVQSASREFWQQFSGEQHPLVKLQLQSITHFSENAAPVSQPVSVSVNIPGPVTVQAVAEVSTTPVQTELVLQPEPVTIKVAEIPAATEAEISKPAEQIQEDKQEIQDVIAAPVAAIAETPVKPVVTAQAKTVAVAKAPLAKTVTAKPVKKPAAKPVAVPAPVSTAAKTGFPAPDTSHLKAEAAKNGGQKPAVVKKATAPVAAKKTVSKPKN</sequence>
<gene>
    <name evidence="2" type="ORF">GCM10010946_07790</name>
</gene>
<feature type="region of interest" description="Disordered" evidence="1">
    <location>
        <begin position="252"/>
        <end position="298"/>
    </location>
</feature>
<dbReference type="EMBL" id="BMYU01000001">
    <property type="protein sequence ID" value="GGX32914.1"/>
    <property type="molecule type" value="Genomic_DNA"/>
</dbReference>
<evidence type="ECO:0000313" key="2">
    <source>
        <dbReference type="EMBL" id="GGX32914.1"/>
    </source>
</evidence>
<keyword evidence="3" id="KW-1185">Reference proteome</keyword>
<evidence type="ECO:0000313" key="3">
    <source>
        <dbReference type="Proteomes" id="UP000653343"/>
    </source>
</evidence>
<accession>A0ABQ2XT43</accession>
<comment type="caution">
    <text evidence="2">The sequence shown here is derived from an EMBL/GenBank/DDBJ whole genome shotgun (WGS) entry which is preliminary data.</text>
</comment>
<evidence type="ECO:0008006" key="4">
    <source>
        <dbReference type="Google" id="ProtNLM"/>
    </source>
</evidence>
<protein>
    <recommendedName>
        <fullName evidence="4">Phasin domain-containing protein</fullName>
    </recommendedName>
</protein>
<name>A0ABQ2XT43_9BURK</name>
<feature type="compositionally biased region" description="Low complexity" evidence="1">
    <location>
        <begin position="276"/>
        <end position="291"/>
    </location>
</feature>